<comment type="caution">
    <text evidence="10">The sequence shown here is derived from an EMBL/GenBank/DDBJ whole genome shotgun (WGS) entry which is preliminary data.</text>
</comment>
<dbReference type="GO" id="GO:0005634">
    <property type="term" value="C:nucleus"/>
    <property type="evidence" value="ECO:0007669"/>
    <property type="project" value="TreeGrafter"/>
</dbReference>
<reference evidence="10" key="1">
    <citation type="submission" date="2021-01" db="EMBL/GenBank/DDBJ databases">
        <title>A chromosome-scale assembly of European eel, Anguilla anguilla.</title>
        <authorList>
            <person name="Henkel C."/>
            <person name="Jong-Raadsen S.A."/>
            <person name="Dufour S."/>
            <person name="Weltzien F.-A."/>
            <person name="Palstra A.P."/>
            <person name="Pelster B."/>
            <person name="Spaink H.P."/>
            <person name="Van Den Thillart G.E."/>
            <person name="Jansen H."/>
            <person name="Zahm M."/>
            <person name="Klopp C."/>
            <person name="Cedric C."/>
            <person name="Louis A."/>
            <person name="Berthelot C."/>
            <person name="Parey E."/>
            <person name="Roest Crollius H."/>
            <person name="Montfort J."/>
            <person name="Robinson-Rechavi M."/>
            <person name="Bucao C."/>
            <person name="Bouchez O."/>
            <person name="Gislard M."/>
            <person name="Lluch J."/>
            <person name="Milhes M."/>
            <person name="Lampietro C."/>
            <person name="Lopez Roques C."/>
            <person name="Donnadieu C."/>
            <person name="Braasch I."/>
            <person name="Desvignes T."/>
            <person name="Postlethwait J."/>
            <person name="Bobe J."/>
            <person name="Guiguen Y."/>
            <person name="Dirks R."/>
        </authorList>
    </citation>
    <scope>NUCLEOTIDE SEQUENCE</scope>
    <source>
        <strain evidence="10">Tag_6206</strain>
        <tissue evidence="10">Liver</tissue>
    </source>
</reference>
<keyword evidence="11" id="KW-1185">Reference proteome</keyword>
<dbReference type="Proteomes" id="UP001044222">
    <property type="component" value="Unassembled WGS sequence"/>
</dbReference>
<dbReference type="GO" id="GO:0006264">
    <property type="term" value="P:mitochondrial DNA replication"/>
    <property type="evidence" value="ECO:0007669"/>
    <property type="project" value="TreeGrafter"/>
</dbReference>
<evidence type="ECO:0000256" key="9">
    <source>
        <dbReference type="SAM" id="MobiDB-lite"/>
    </source>
</evidence>
<evidence type="ECO:0000313" key="11">
    <source>
        <dbReference type="Proteomes" id="UP001044222"/>
    </source>
</evidence>
<comment type="similarity">
    <text evidence="1">Belongs to the eukaryotic-type primase small subunit family.</text>
</comment>
<accession>A0A9D3RYD0</accession>
<dbReference type="PANTHER" id="PTHR31399:SF0">
    <property type="entry name" value="DNA-DIRECTED PRIMASE_POLYMERASE PROTEIN"/>
    <property type="match status" value="1"/>
</dbReference>
<comment type="catalytic activity">
    <reaction evidence="8">
        <text>DNA(n) + a 2'-deoxyribonucleoside 5'-triphosphate = DNA(n+1) + diphosphate</text>
        <dbReference type="Rhea" id="RHEA:22508"/>
        <dbReference type="Rhea" id="RHEA-COMP:17339"/>
        <dbReference type="Rhea" id="RHEA-COMP:17340"/>
        <dbReference type="ChEBI" id="CHEBI:33019"/>
        <dbReference type="ChEBI" id="CHEBI:61560"/>
        <dbReference type="ChEBI" id="CHEBI:173112"/>
        <dbReference type="EC" id="2.7.7.7"/>
    </reaction>
    <physiologicalReaction direction="left-to-right" evidence="8">
        <dbReference type="Rhea" id="RHEA:22509"/>
    </physiologicalReaction>
</comment>
<evidence type="ECO:0000256" key="1">
    <source>
        <dbReference type="ARBA" id="ARBA00009762"/>
    </source>
</evidence>
<keyword evidence="4" id="KW-0239">DNA-directed DNA polymerase</keyword>
<evidence type="ECO:0000256" key="8">
    <source>
        <dbReference type="ARBA" id="ARBA00047303"/>
    </source>
</evidence>
<dbReference type="AlphaFoldDB" id="A0A9D3RYD0"/>
<dbReference type="GO" id="GO:0000428">
    <property type="term" value="C:DNA-directed RNA polymerase complex"/>
    <property type="evidence" value="ECO:0007669"/>
    <property type="project" value="UniProtKB-KW"/>
</dbReference>
<comment type="catalytic activity">
    <reaction evidence="6">
        <text>ssDNA + n NTP = ssDNA/pppN(pN)n-1 hybrid + (n-1) diphosphate.</text>
        <dbReference type="EC" id="2.7.7.102"/>
    </reaction>
</comment>
<dbReference type="GO" id="GO:0009411">
    <property type="term" value="P:response to UV"/>
    <property type="evidence" value="ECO:0007669"/>
    <property type="project" value="TreeGrafter"/>
</dbReference>
<evidence type="ECO:0000256" key="4">
    <source>
        <dbReference type="ARBA" id="ARBA00022932"/>
    </source>
</evidence>
<dbReference type="GO" id="GO:0005759">
    <property type="term" value="C:mitochondrial matrix"/>
    <property type="evidence" value="ECO:0007669"/>
    <property type="project" value="TreeGrafter"/>
</dbReference>
<keyword evidence="4" id="KW-0548">Nucleotidyltransferase</keyword>
<dbReference type="GO" id="GO:0031297">
    <property type="term" value="P:replication fork processing"/>
    <property type="evidence" value="ECO:0007669"/>
    <property type="project" value="TreeGrafter"/>
</dbReference>
<evidence type="ECO:0000256" key="7">
    <source>
        <dbReference type="ARBA" id="ARBA00044768"/>
    </source>
</evidence>
<dbReference type="GO" id="GO:0003887">
    <property type="term" value="F:DNA-directed DNA polymerase activity"/>
    <property type="evidence" value="ECO:0007669"/>
    <property type="project" value="UniProtKB-KW"/>
</dbReference>
<evidence type="ECO:0000256" key="3">
    <source>
        <dbReference type="ARBA" id="ARBA00022478"/>
    </source>
</evidence>
<name>A0A9D3RYD0_ANGAN</name>
<evidence type="ECO:0000256" key="2">
    <source>
        <dbReference type="ARBA" id="ARBA00012417"/>
    </source>
</evidence>
<dbReference type="Pfam" id="PF03121">
    <property type="entry name" value="Herpes_UL52"/>
    <property type="match status" value="1"/>
</dbReference>
<feature type="compositionally biased region" description="Acidic residues" evidence="9">
    <location>
        <begin position="507"/>
        <end position="518"/>
    </location>
</feature>
<evidence type="ECO:0000256" key="5">
    <source>
        <dbReference type="ARBA" id="ARBA00026139"/>
    </source>
</evidence>
<dbReference type="InterPro" id="IPR044917">
    <property type="entry name" value="PRIMPOL"/>
</dbReference>
<dbReference type="EC" id="2.7.7.102" evidence="7"/>
<dbReference type="EMBL" id="JAFIRN010000005">
    <property type="protein sequence ID" value="KAG5848324.1"/>
    <property type="molecule type" value="Genomic_DNA"/>
</dbReference>
<evidence type="ECO:0000256" key="6">
    <source>
        <dbReference type="ARBA" id="ARBA00044677"/>
    </source>
</evidence>
<gene>
    <name evidence="10" type="ORF">ANANG_G00097280</name>
</gene>
<keyword evidence="3" id="KW-0804">Transcription</keyword>
<organism evidence="10 11">
    <name type="scientific">Anguilla anguilla</name>
    <name type="common">European freshwater eel</name>
    <name type="synonym">Muraena anguilla</name>
    <dbReference type="NCBI Taxonomy" id="7936"/>
    <lineage>
        <taxon>Eukaryota</taxon>
        <taxon>Metazoa</taxon>
        <taxon>Chordata</taxon>
        <taxon>Craniata</taxon>
        <taxon>Vertebrata</taxon>
        <taxon>Euteleostomi</taxon>
        <taxon>Actinopterygii</taxon>
        <taxon>Neopterygii</taxon>
        <taxon>Teleostei</taxon>
        <taxon>Anguilliformes</taxon>
        <taxon>Anguillidae</taxon>
        <taxon>Anguilla</taxon>
    </lineage>
</organism>
<evidence type="ECO:0000313" key="10">
    <source>
        <dbReference type="EMBL" id="KAG5848324.1"/>
    </source>
</evidence>
<keyword evidence="3" id="KW-0240">DNA-directed RNA polymerase</keyword>
<dbReference type="GO" id="GO:0042276">
    <property type="term" value="P:error-prone translesion synthesis"/>
    <property type="evidence" value="ECO:0007669"/>
    <property type="project" value="InterPro"/>
</dbReference>
<protein>
    <recommendedName>
        <fullName evidence="5">DNA-directed primase/polymerase protein</fullName>
        <ecNumber evidence="7">2.7.7.102</ecNumber>
        <ecNumber evidence="2">2.7.7.7</ecNumber>
    </recommendedName>
</protein>
<dbReference type="PANTHER" id="PTHR31399">
    <property type="entry name" value="DNA-DIRECTED PRIMASE / POLYMERASE PROTEIN"/>
    <property type="match status" value="1"/>
</dbReference>
<sequence length="577" mass="65816">MPRRSNWGNRVKNVESLALSFQHCPLANPYKPRLSKPWQPETVWRLFPRQSDALSFAKCSKEDVHVFALEKDHAKTGQRIFLVTSYTELWHYYKTYRHSLMHCYEVIPEGAVCKLYFDLEFHKPSNRGRDGRQMVLSLIQFVCGKLEEVYGVKCSAEDVLNLDSSTEEKFSRHLIFLLPNAAFKDNIHVGHFIHKILQPALDTVRRRRSGGLDSGDMGMTNVTPGTTTDPLLSLDHTQEVGGDLLGTPVPKRPRHGEDDYDFLFVKDKEGLDQLFVDLGVYTKNRNFRLYRSSKAGKNAAFTAAEDNAFVTKPDGRVSVEESIFLSSLVSNVSFTGQKILMSEVPETKEDKQILCPAPHPSSVSSDSVGGYQHSPYKEVDDFVLSLVTRDGVDGGIRRWSLFVCEQLLVYDILRYRWCQNVGRHHKSNNIMILVDLKKEVWYQKCHDPVCRSVNYRSSDHPLPEEVCLSHFMREDEEEEGYEMDEAGTIEPRERSAAALDPTRLLDQEEGPEREDDWQDDHAYLQALEDAERSVLLEDETATTPRCHGDDLPDDLLLQTLAEFETSSDQICASTSMP</sequence>
<feature type="region of interest" description="Disordered" evidence="9">
    <location>
        <begin position="487"/>
        <end position="552"/>
    </location>
</feature>
<dbReference type="EC" id="2.7.7.7" evidence="2"/>
<keyword evidence="4" id="KW-0808">Transferase</keyword>
<proteinExistence type="inferred from homology"/>
<dbReference type="GO" id="GO:0003682">
    <property type="term" value="F:chromatin binding"/>
    <property type="evidence" value="ECO:0007669"/>
    <property type="project" value="TreeGrafter"/>
</dbReference>